<dbReference type="EMBL" id="AP021874">
    <property type="protein sequence ID" value="BBO67033.1"/>
    <property type="molecule type" value="Genomic_DNA"/>
</dbReference>
<keyword evidence="1" id="KW-1133">Transmembrane helix</keyword>
<keyword evidence="1" id="KW-0472">Membrane</keyword>
<accession>A0A5K7YEF3</accession>
<feature type="transmembrane region" description="Helical" evidence="1">
    <location>
        <begin position="63"/>
        <end position="80"/>
    </location>
</feature>
<name>A0A5K7YEF3_9BACT</name>
<evidence type="ECO:0000256" key="1">
    <source>
        <dbReference type="SAM" id="Phobius"/>
    </source>
</evidence>
<proteinExistence type="predicted"/>
<gene>
    <name evidence="2" type="ORF">DSCA_09630</name>
</gene>
<organism evidence="2 3">
    <name type="scientific">Desulfosarcina alkanivorans</name>
    <dbReference type="NCBI Taxonomy" id="571177"/>
    <lineage>
        <taxon>Bacteria</taxon>
        <taxon>Pseudomonadati</taxon>
        <taxon>Thermodesulfobacteriota</taxon>
        <taxon>Desulfobacteria</taxon>
        <taxon>Desulfobacterales</taxon>
        <taxon>Desulfosarcinaceae</taxon>
        <taxon>Desulfosarcina</taxon>
    </lineage>
</organism>
<evidence type="ECO:0000313" key="3">
    <source>
        <dbReference type="Proteomes" id="UP000427906"/>
    </source>
</evidence>
<dbReference type="AlphaFoldDB" id="A0A5K7YEF3"/>
<reference evidence="2 3" key="1">
    <citation type="submission" date="2019-11" db="EMBL/GenBank/DDBJ databases">
        <title>Comparative genomics of hydrocarbon-degrading Desulfosarcina strains.</title>
        <authorList>
            <person name="Watanabe M."/>
            <person name="Kojima H."/>
            <person name="Fukui M."/>
        </authorList>
    </citation>
    <scope>NUCLEOTIDE SEQUENCE [LARGE SCALE GENOMIC DNA]</scope>
    <source>
        <strain evidence="2 3">PL12</strain>
    </source>
</reference>
<dbReference type="Proteomes" id="UP000427906">
    <property type="component" value="Chromosome"/>
</dbReference>
<dbReference type="KEGG" id="dalk:DSCA_09630"/>
<evidence type="ECO:0000313" key="2">
    <source>
        <dbReference type="EMBL" id="BBO67033.1"/>
    </source>
</evidence>
<feature type="transmembrane region" description="Helical" evidence="1">
    <location>
        <begin position="27"/>
        <end position="51"/>
    </location>
</feature>
<sequence>MTKLFGSGFHGSSTTTSYGTWLTSHNFYISLFGDFGLFGMVIFVIVFYKYFCVIFKRLIIIEGYGYERGTFVAIISLLAINMTETYFYSPVLISILIFLFAIQKAALKFHSYNKS</sequence>
<protein>
    <submittedName>
        <fullName evidence="2">Uncharacterized protein</fullName>
    </submittedName>
</protein>
<keyword evidence="3" id="KW-1185">Reference proteome</keyword>
<feature type="transmembrane region" description="Helical" evidence="1">
    <location>
        <begin position="86"/>
        <end position="107"/>
    </location>
</feature>
<keyword evidence="1" id="KW-0812">Transmembrane</keyword>